<protein>
    <submittedName>
        <fullName evidence="1">Uncharacterized protein</fullName>
    </submittedName>
</protein>
<sequence length="335" mass="37672">YDKAAGDPNLAWLASQGITLSQYHGVTHPSEPNYVAAIGGDHFGIADDAFYQIPKNVSTVLDLLEEKKISWGLYQEDMPCSGFEGFAWVNQQNGKNDYVRKHNPAVIYDSVATVPERLAQIKNLTLFYTDLEAETLPQWMFITPNMTSDGHDTSVTTAGSWTRNFVEPLLSDERFMQNTLVLITFDENHTYTIRNNVFAILVGDAVPAGLKGTTDSNFYDHYSEISTVEANWKLNTLGRWDVGANVFKFVADKTGDTIRTWKTPDFSTVFLNASYPGFLNKKNATAMEVPNTLLKYAGRAVSKNIARVWTYRMSYSSYYTSDLEIPDSQHLPKGY</sequence>
<keyword evidence="2" id="KW-1185">Reference proteome</keyword>
<dbReference type="Proteomes" id="UP001186974">
    <property type="component" value="Unassembled WGS sequence"/>
</dbReference>
<gene>
    <name evidence="1" type="ORF">LTS18_013000</name>
</gene>
<evidence type="ECO:0000313" key="1">
    <source>
        <dbReference type="EMBL" id="KAK3048188.1"/>
    </source>
</evidence>
<feature type="non-terminal residue" evidence="1">
    <location>
        <position position="1"/>
    </location>
</feature>
<evidence type="ECO:0000313" key="2">
    <source>
        <dbReference type="Proteomes" id="UP001186974"/>
    </source>
</evidence>
<proteinExistence type="predicted"/>
<comment type="caution">
    <text evidence="1">The sequence shown here is derived from an EMBL/GenBank/DDBJ whole genome shotgun (WGS) entry which is preliminary data.</text>
</comment>
<accession>A0ACC3CXC4</accession>
<reference evidence="1" key="1">
    <citation type="submission" date="2024-09" db="EMBL/GenBank/DDBJ databases">
        <title>Black Yeasts Isolated from many extreme environments.</title>
        <authorList>
            <person name="Coleine C."/>
            <person name="Stajich J.E."/>
            <person name="Selbmann L."/>
        </authorList>
    </citation>
    <scope>NUCLEOTIDE SEQUENCE</scope>
    <source>
        <strain evidence="1">CCFEE 5737</strain>
    </source>
</reference>
<organism evidence="1 2">
    <name type="scientific">Coniosporium uncinatum</name>
    <dbReference type="NCBI Taxonomy" id="93489"/>
    <lineage>
        <taxon>Eukaryota</taxon>
        <taxon>Fungi</taxon>
        <taxon>Dikarya</taxon>
        <taxon>Ascomycota</taxon>
        <taxon>Pezizomycotina</taxon>
        <taxon>Dothideomycetes</taxon>
        <taxon>Dothideomycetes incertae sedis</taxon>
        <taxon>Coniosporium</taxon>
    </lineage>
</organism>
<dbReference type="EMBL" id="JAWDJW010010301">
    <property type="protein sequence ID" value="KAK3048188.1"/>
    <property type="molecule type" value="Genomic_DNA"/>
</dbReference>
<name>A0ACC3CXC4_9PEZI</name>